<dbReference type="SUPFAM" id="SSF56219">
    <property type="entry name" value="DNase I-like"/>
    <property type="match status" value="1"/>
</dbReference>
<evidence type="ECO:0000256" key="2">
    <source>
        <dbReference type="ARBA" id="ARBA00007092"/>
    </source>
</evidence>
<feature type="domain" description="Endonuclease/exonuclease/phosphatase" evidence="6">
    <location>
        <begin position="4"/>
        <end position="245"/>
    </location>
</feature>
<accession>A0ABZ2L7H6</accession>
<keyword evidence="3" id="KW-0479">Metal-binding</keyword>
<name>A0ABZ2L7H6_9BACT</name>
<dbReference type="Gene3D" id="3.60.10.10">
    <property type="entry name" value="Endonuclease/exonuclease/phosphatase"/>
    <property type="match status" value="1"/>
</dbReference>
<keyword evidence="5" id="KW-0460">Magnesium</keyword>
<protein>
    <submittedName>
        <fullName evidence="7">Exodeoxyribonuclease III</fullName>
    </submittedName>
</protein>
<evidence type="ECO:0000313" key="8">
    <source>
        <dbReference type="Proteomes" id="UP001374803"/>
    </source>
</evidence>
<dbReference type="Pfam" id="PF03372">
    <property type="entry name" value="Exo_endo_phos"/>
    <property type="match status" value="1"/>
</dbReference>
<dbReference type="InterPro" id="IPR004808">
    <property type="entry name" value="AP_endonuc_1"/>
</dbReference>
<evidence type="ECO:0000256" key="5">
    <source>
        <dbReference type="ARBA" id="ARBA00022842"/>
    </source>
</evidence>
<evidence type="ECO:0000256" key="1">
    <source>
        <dbReference type="ARBA" id="ARBA00001946"/>
    </source>
</evidence>
<dbReference type="PROSITE" id="PS51435">
    <property type="entry name" value="AP_NUCLEASE_F1_4"/>
    <property type="match status" value="1"/>
</dbReference>
<keyword evidence="8" id="KW-1185">Reference proteome</keyword>
<keyword evidence="4" id="KW-0378">Hydrolase</keyword>
<evidence type="ECO:0000313" key="7">
    <source>
        <dbReference type="EMBL" id="WXB06707.1"/>
    </source>
</evidence>
<comment type="cofactor">
    <cofactor evidence="1">
        <name>Mg(2+)</name>
        <dbReference type="ChEBI" id="CHEBI:18420"/>
    </cofactor>
</comment>
<proteinExistence type="inferred from homology"/>
<dbReference type="Proteomes" id="UP001374803">
    <property type="component" value="Chromosome"/>
</dbReference>
<dbReference type="PANTHER" id="PTHR22748">
    <property type="entry name" value="AP ENDONUCLEASE"/>
    <property type="match status" value="1"/>
</dbReference>
<dbReference type="InterPro" id="IPR005135">
    <property type="entry name" value="Endo/exonuclease/phosphatase"/>
</dbReference>
<sequence length="255" mass="28988">MILAQLDAPEILCLQETRIRTRDSEDVASMQAAIPGYRCHFSLNRDARNVTYRGGRAYGVATYVRESLGPATMEVPEWDLEGRVVLTHLRGCVVGNIYAVNGSDKPYFDHERGMLSGDRHAFKRRFQERVIHRARELRASAPVILAGDWNVSPTKLDTYPRLRTAEPHVKARTALADLLARSGMVDIYRQLHPEERRYTWFSRRARLGQLDAARVDYILVSEDLVSRVRSATILDDPRYRAGSDHAPTVLELSLT</sequence>
<dbReference type="InterPro" id="IPR036691">
    <property type="entry name" value="Endo/exonu/phosph_ase_sf"/>
</dbReference>
<evidence type="ECO:0000256" key="4">
    <source>
        <dbReference type="ARBA" id="ARBA00022801"/>
    </source>
</evidence>
<dbReference type="PANTHER" id="PTHR22748:SF4">
    <property type="entry name" value="DNA-(APURINIC OR APYRIMIDINIC SITE) ENDONUCLEASE 2"/>
    <property type="match status" value="1"/>
</dbReference>
<dbReference type="NCBIfam" id="TIGR00633">
    <property type="entry name" value="xth"/>
    <property type="match status" value="1"/>
</dbReference>
<evidence type="ECO:0000256" key="3">
    <source>
        <dbReference type="ARBA" id="ARBA00022723"/>
    </source>
</evidence>
<dbReference type="EMBL" id="CP089983">
    <property type="protein sequence ID" value="WXB06707.1"/>
    <property type="molecule type" value="Genomic_DNA"/>
</dbReference>
<comment type="similarity">
    <text evidence="2">Belongs to the DNA repair enzymes AP/ExoA family.</text>
</comment>
<reference evidence="7" key="1">
    <citation type="submission" date="2021-12" db="EMBL/GenBank/DDBJ databases">
        <title>Discovery of the Pendulisporaceae a myxobacterial family with distinct sporulation behavior and unique specialized metabolism.</title>
        <authorList>
            <person name="Garcia R."/>
            <person name="Popoff A."/>
            <person name="Bader C.D."/>
            <person name="Loehr J."/>
            <person name="Walesch S."/>
            <person name="Walt C."/>
            <person name="Boldt J."/>
            <person name="Bunk B."/>
            <person name="Haeckl F.J.F.P.J."/>
            <person name="Gunesch A.P."/>
            <person name="Birkelbach J."/>
            <person name="Nuebel U."/>
            <person name="Pietschmann T."/>
            <person name="Bach T."/>
            <person name="Mueller R."/>
        </authorList>
    </citation>
    <scope>NUCLEOTIDE SEQUENCE</scope>
    <source>
        <strain evidence="7">MSr11367</strain>
    </source>
</reference>
<gene>
    <name evidence="7" type="ORF">LVJ94_05600</name>
</gene>
<evidence type="ECO:0000259" key="6">
    <source>
        <dbReference type="Pfam" id="PF03372"/>
    </source>
</evidence>
<organism evidence="7 8">
    <name type="scientific">Pendulispora rubella</name>
    <dbReference type="NCBI Taxonomy" id="2741070"/>
    <lineage>
        <taxon>Bacteria</taxon>
        <taxon>Pseudomonadati</taxon>
        <taxon>Myxococcota</taxon>
        <taxon>Myxococcia</taxon>
        <taxon>Myxococcales</taxon>
        <taxon>Sorangiineae</taxon>
        <taxon>Pendulisporaceae</taxon>
        <taxon>Pendulispora</taxon>
    </lineage>
</organism>